<feature type="active site" description="Proton donor" evidence="4">
    <location>
        <position position="235"/>
    </location>
</feature>
<dbReference type="STRING" id="1963862.B4O97_02170"/>
<dbReference type="Gene3D" id="3.90.400.10">
    <property type="entry name" value="Oligo-1,6-glucosidase, Domain 2"/>
    <property type="match status" value="1"/>
</dbReference>
<dbReference type="InterPro" id="IPR016377">
    <property type="entry name" value="Sucrose_GGa_phosphorylase-rel"/>
</dbReference>
<feature type="domain" description="Glycosyl hydrolase family 13 catalytic" evidence="6">
    <location>
        <begin position="10"/>
        <end position="397"/>
    </location>
</feature>
<feature type="active site" description="Nucleophile" evidence="4">
    <location>
        <position position="194"/>
    </location>
</feature>
<dbReference type="GO" id="GO:0004645">
    <property type="term" value="F:1,4-alpha-oligoglucan phosphorylase activity"/>
    <property type="evidence" value="ECO:0007669"/>
    <property type="project" value="InterPro"/>
</dbReference>
<feature type="binding site" evidence="5">
    <location>
        <begin position="292"/>
        <end position="293"/>
    </location>
    <ligand>
        <name>substrate</name>
    </ligand>
</feature>
<keyword evidence="2" id="KW-0328">Glycosyltransferase</keyword>
<feature type="binding site" evidence="5">
    <location>
        <position position="49"/>
    </location>
    <ligand>
        <name>substrate</name>
    </ligand>
</feature>
<dbReference type="CDD" id="cd11355">
    <property type="entry name" value="AmyAc_Sucrose_phosphorylase"/>
    <property type="match status" value="1"/>
</dbReference>
<feature type="binding site" evidence="5">
    <location>
        <position position="393"/>
    </location>
    <ligand>
        <name>substrate</name>
    </ligand>
</feature>
<proteinExistence type="inferred from homology"/>
<keyword evidence="3" id="KW-0808">Transferase</keyword>
<dbReference type="InterPro" id="IPR006047">
    <property type="entry name" value="GH13_cat_dom"/>
</dbReference>
<dbReference type="GO" id="GO:0005975">
    <property type="term" value="P:carbohydrate metabolic process"/>
    <property type="evidence" value="ECO:0007669"/>
    <property type="project" value="InterPro"/>
</dbReference>
<protein>
    <submittedName>
        <fullName evidence="7">Sucrose phosphorylase</fullName>
    </submittedName>
</protein>
<gene>
    <name evidence="7" type="ORF">B4O97_02170</name>
</gene>
<dbReference type="InterPro" id="IPR045857">
    <property type="entry name" value="O16G_dom_2"/>
</dbReference>
<comment type="similarity">
    <text evidence="1">Belongs to the glycosyl hydrolase 13 family. Sucrose phosphorylase subfamily.</text>
</comment>
<dbReference type="PIRSF" id="PIRSF003059">
    <property type="entry name" value="Sucrose_phosphorylase"/>
    <property type="match status" value="1"/>
</dbReference>
<dbReference type="InterPro" id="IPR017853">
    <property type="entry name" value="GH"/>
</dbReference>
<dbReference type="PANTHER" id="PTHR38784:SF1">
    <property type="entry name" value="SUCROSE PHOSPHORYLASE"/>
    <property type="match status" value="1"/>
</dbReference>
<dbReference type="AlphaFoldDB" id="A0A1Y1S2F4"/>
<comment type="caution">
    <text evidence="7">The sequence shown here is derived from an EMBL/GenBank/DDBJ whole genome shotgun (WGS) entry which is preliminary data.</text>
</comment>
<dbReference type="InterPro" id="IPR022527">
    <property type="entry name" value="Sucrose_phospho"/>
</dbReference>
<feature type="binding site" evidence="5">
    <location>
        <position position="235"/>
    </location>
    <ligand>
        <name>substrate</name>
    </ligand>
</feature>
<organism evidence="7 8">
    <name type="scientific">Marispirochaeta aestuarii</name>
    <dbReference type="NCBI Taxonomy" id="1963862"/>
    <lineage>
        <taxon>Bacteria</taxon>
        <taxon>Pseudomonadati</taxon>
        <taxon>Spirochaetota</taxon>
        <taxon>Spirochaetia</taxon>
        <taxon>Spirochaetales</taxon>
        <taxon>Spirochaetaceae</taxon>
        <taxon>Marispirochaeta</taxon>
    </lineage>
</organism>
<evidence type="ECO:0000256" key="2">
    <source>
        <dbReference type="ARBA" id="ARBA00022676"/>
    </source>
</evidence>
<evidence type="ECO:0000313" key="8">
    <source>
        <dbReference type="Proteomes" id="UP000192343"/>
    </source>
</evidence>
<sequence length="483" mass="54711">MSVRNGCQLITYPDSMGGSIASLKHGIEKYFSRAITGVHILPFYPSSGDRGFSPLGYDTVDPSFGSWDDIRGIKEMGLDLTVDFMINHLSRRSAQFQDFLRRGKDSPFRDFFIRYSSFWPGGEPTDEDLAKIYTRKPRPPYVEEQLSDGTAEKIWCTFDTEQIDLNLDSPSTRNFVQDSMMSLCRRGADCIRLDAFAYGIKRPGTSCFFVEPDVWDLLSWCDSIAAESGAVVLPEIHEHHGIQLKLAQHGYLVYDFALPMLILQAIYDGSSRNLRNWLSICPRRQITTLDTHDGIGVVDVRDLMTDKEIEDTRDNLYSRGANVKRIYNTPKYNNLDIYQINCTYYSALGDDDEAYLLARAVQFFAPGIPQVYYVGLLAGRNDITLLEKTKNGRDINRHSYSLEEIDSELGRPVVKRLLRLMEFRSSHPAFSGVFTLKESSPSSLHIEWHHEGHCACLRADLNNLSFRIEATGNAGTNPSALDL</sequence>
<evidence type="ECO:0000256" key="3">
    <source>
        <dbReference type="ARBA" id="ARBA00022679"/>
    </source>
</evidence>
<feature type="binding site" evidence="5">
    <location>
        <position position="88"/>
    </location>
    <ligand>
        <name>sucrose</name>
        <dbReference type="ChEBI" id="CHEBI:17992"/>
    </ligand>
</feature>
<dbReference type="SMART" id="SM00642">
    <property type="entry name" value="Aamy"/>
    <property type="match status" value="1"/>
</dbReference>
<dbReference type="SUPFAM" id="SSF51445">
    <property type="entry name" value="(Trans)glycosidases"/>
    <property type="match status" value="1"/>
</dbReference>
<evidence type="ECO:0000256" key="5">
    <source>
        <dbReference type="PIRSR" id="PIRSR003059-2"/>
    </source>
</evidence>
<evidence type="ECO:0000313" key="7">
    <source>
        <dbReference type="EMBL" id="ORC37984.1"/>
    </source>
</evidence>
<dbReference type="Proteomes" id="UP000192343">
    <property type="component" value="Unassembled WGS sequence"/>
</dbReference>
<accession>A0A1Y1S2F4</accession>
<dbReference type="Pfam" id="PF00128">
    <property type="entry name" value="Alpha-amylase"/>
    <property type="match status" value="1"/>
</dbReference>
<dbReference type="EMBL" id="MWQY01000002">
    <property type="protein sequence ID" value="ORC37984.1"/>
    <property type="molecule type" value="Genomic_DNA"/>
</dbReference>
<name>A0A1Y1S2F4_9SPIO</name>
<dbReference type="PANTHER" id="PTHR38784">
    <property type="entry name" value="SUCROSE PHOSPHORYLASE"/>
    <property type="match status" value="1"/>
</dbReference>
<dbReference type="NCBIfam" id="TIGR03852">
    <property type="entry name" value="sucrose_gtfA"/>
    <property type="match status" value="1"/>
</dbReference>
<evidence type="ECO:0000256" key="4">
    <source>
        <dbReference type="PIRSR" id="PIRSR003059-1"/>
    </source>
</evidence>
<keyword evidence="8" id="KW-1185">Reference proteome</keyword>
<feature type="binding site" evidence="5">
    <location>
        <begin position="336"/>
        <end position="339"/>
    </location>
    <ligand>
        <name>substrate</name>
    </ligand>
</feature>
<evidence type="ECO:0000259" key="6">
    <source>
        <dbReference type="SMART" id="SM00642"/>
    </source>
</evidence>
<dbReference type="OrthoDB" id="9805159at2"/>
<evidence type="ECO:0000256" key="1">
    <source>
        <dbReference type="ARBA" id="ARBA00008452"/>
    </source>
</evidence>
<reference evidence="7 8" key="1">
    <citation type="submission" date="2017-03" db="EMBL/GenBank/DDBJ databases">
        <title>Draft Genome sequence of Marispirochaeta sp. strain JC444.</title>
        <authorList>
            <person name="Shivani Y."/>
            <person name="Subhash Y."/>
            <person name="Sasikala C."/>
            <person name="Ramana C."/>
        </authorList>
    </citation>
    <scope>NUCLEOTIDE SEQUENCE [LARGE SCALE GENOMIC DNA]</scope>
    <source>
        <strain evidence="7 8">JC444</strain>
    </source>
</reference>
<dbReference type="Gene3D" id="3.20.20.80">
    <property type="entry name" value="Glycosidases"/>
    <property type="match status" value="1"/>
</dbReference>
<feature type="binding site" evidence="5">
    <location>
        <begin position="192"/>
        <end position="194"/>
    </location>
    <ligand>
        <name>substrate</name>
    </ligand>
</feature>